<dbReference type="SFLD" id="SFLDG01386">
    <property type="entry name" value="main_SPASM_domain-containing"/>
    <property type="match status" value="1"/>
</dbReference>
<dbReference type="CDD" id="cd21123">
    <property type="entry name" value="SPASM_MftC-like"/>
    <property type="match status" value="1"/>
</dbReference>
<dbReference type="SFLD" id="SFLDG01387">
    <property type="entry name" value="BtrN-like_SPASM_domain_contain"/>
    <property type="match status" value="1"/>
</dbReference>
<dbReference type="InterPro" id="IPR034391">
    <property type="entry name" value="AdoMet-like_SPASM_containing"/>
</dbReference>
<dbReference type="GO" id="GO:0016491">
    <property type="term" value="F:oxidoreductase activity"/>
    <property type="evidence" value="ECO:0007669"/>
    <property type="project" value="InterPro"/>
</dbReference>
<reference evidence="8 9" key="1">
    <citation type="journal article" date="2013" name="BMC Microbiol.">
        <title>Identification of the type II cytochrome c maturation pathway in anammox bacteria by comparative genomics.</title>
        <authorList>
            <person name="Ferousi C."/>
            <person name="Speth D.R."/>
            <person name="Reimann J."/>
            <person name="Op den Camp H.J."/>
            <person name="Allen J.W."/>
            <person name="Keltjens J.T."/>
            <person name="Jetten M.S."/>
        </authorList>
    </citation>
    <scope>NUCLEOTIDE SEQUENCE [LARGE SCALE GENOMIC DNA]</scope>
    <source>
        <strain evidence="8">RU1</strain>
    </source>
</reference>
<dbReference type="InterPro" id="IPR013580">
    <property type="entry name" value="LI-POR_suB-like_C"/>
</dbReference>
<gene>
    <name evidence="8" type="ORF">BROFUL_02016</name>
</gene>
<proteinExistence type="predicted"/>
<keyword evidence="5" id="KW-0408">Iron</keyword>
<dbReference type="SUPFAM" id="SSF102114">
    <property type="entry name" value="Radical SAM enzymes"/>
    <property type="match status" value="1"/>
</dbReference>
<dbReference type="InterPro" id="IPR058240">
    <property type="entry name" value="rSAM_sf"/>
</dbReference>
<keyword evidence="4" id="KW-0479">Metal-binding</keyword>
<evidence type="ECO:0000313" key="8">
    <source>
        <dbReference type="EMBL" id="KKO19274.1"/>
    </source>
</evidence>
<dbReference type="PROSITE" id="PS51918">
    <property type="entry name" value="RADICAL_SAM"/>
    <property type="match status" value="1"/>
</dbReference>
<keyword evidence="2" id="KW-0004">4Fe-4S</keyword>
<evidence type="ECO:0000256" key="1">
    <source>
        <dbReference type="ARBA" id="ARBA00001966"/>
    </source>
</evidence>
<evidence type="ECO:0000256" key="5">
    <source>
        <dbReference type="ARBA" id="ARBA00023004"/>
    </source>
</evidence>
<evidence type="ECO:0000256" key="3">
    <source>
        <dbReference type="ARBA" id="ARBA00022691"/>
    </source>
</evidence>
<name>A0A0M2UXS8_9BACT</name>
<dbReference type="SMART" id="SM00729">
    <property type="entry name" value="Elp3"/>
    <property type="match status" value="1"/>
</dbReference>
<organism evidence="8 9">
    <name type="scientific">Candidatus Brocadia fulgida</name>
    <dbReference type="NCBI Taxonomy" id="380242"/>
    <lineage>
        <taxon>Bacteria</taxon>
        <taxon>Pseudomonadati</taxon>
        <taxon>Planctomycetota</taxon>
        <taxon>Candidatus Brocadiia</taxon>
        <taxon>Candidatus Brocadiales</taxon>
        <taxon>Candidatus Brocadiaceae</taxon>
        <taxon>Candidatus Brocadia</taxon>
    </lineage>
</organism>
<dbReference type="InterPro" id="IPR023885">
    <property type="entry name" value="4Fe4S-binding_SPASM_dom"/>
</dbReference>
<dbReference type="InterPro" id="IPR007197">
    <property type="entry name" value="rSAM"/>
</dbReference>
<evidence type="ECO:0000256" key="2">
    <source>
        <dbReference type="ARBA" id="ARBA00022485"/>
    </source>
</evidence>
<dbReference type="Pfam" id="PF04055">
    <property type="entry name" value="Radical_SAM"/>
    <property type="match status" value="1"/>
</dbReference>
<dbReference type="Gene3D" id="1.10.8.550">
    <property type="entry name" value="Proto-chlorophyllide reductase 57 kD subunit B"/>
    <property type="match status" value="3"/>
</dbReference>
<dbReference type="Gene3D" id="3.20.20.70">
    <property type="entry name" value="Aldolase class I"/>
    <property type="match status" value="1"/>
</dbReference>
<feature type="domain" description="Radical SAM core" evidence="7">
    <location>
        <begin position="2"/>
        <end position="218"/>
    </location>
</feature>
<sequence>MNYKPYAISWNTTYRCNLRCSHCYLDTNALTRQSASELSTQEGFRLIDQMAELNPNLLLILTGGEPLLRKDIYELASYASRKGMMVVLGTNGNLIDDDIAKKLKESGVTGIGISLDSLAPDKHDKFRGIPRAWDDTLNGIEACRRQGIEFQIQTTVTRDNFHEISEIIDFSHNLGAKVFNLFFLVCTGKGQELTDITPQQYDQALHRLFDIQKKYQGKMMVGAKCAPHYRRIAYEHDPSSPLVRTYSGGCPAGAHYCRITPEGDVTPCPYMPNVSGNVREKTFGEIWNGSENFHTLQNAQLQGRCGRCEFQYICKGCRARALATTGNQMDEDAWCDYVPGRHGNEIIQLATTETFGIEENYTIPWSNEAKGILKQIPSFGRGMVIQGVERFAAKHAHREITLEVMRAARAEMMSNRKTAYPMKNEGTDIIRKTNTTPPSPLERANEKEEIMMNKENDEIPWAEEARRRVENAPDFVRPGIYKLMQKKARQHGYQEITSKFLSEIRDESMQLASKRIRNIGFDELRMDAWDKAKEKLKNARKKEVIDGIKAFLDERTVKNEGIITKFQAYLKTAGEEVEKEKTTAPVWTEEAKQRLERAPVFVRGRAKKSIEDFALQQGITEITAELINQYMKNIPSFVKNKFTA</sequence>
<evidence type="ECO:0000259" key="7">
    <source>
        <dbReference type="PROSITE" id="PS51918"/>
    </source>
</evidence>
<evidence type="ECO:0000256" key="6">
    <source>
        <dbReference type="ARBA" id="ARBA00023014"/>
    </source>
</evidence>
<dbReference type="InterPro" id="IPR050377">
    <property type="entry name" value="Radical_SAM_PqqE_MftC-like"/>
</dbReference>
<keyword evidence="6" id="KW-0411">Iron-sulfur</keyword>
<dbReference type="PANTHER" id="PTHR11228">
    <property type="entry name" value="RADICAL SAM DOMAIN PROTEIN"/>
    <property type="match status" value="1"/>
</dbReference>
<accession>A0A0M2UXS8</accession>
<comment type="caution">
    <text evidence="8">The sequence shown here is derived from an EMBL/GenBank/DDBJ whole genome shotgun (WGS) entry which is preliminary data.</text>
</comment>
<dbReference type="PATRIC" id="fig|380242.3.peg.2512"/>
<dbReference type="Pfam" id="PF08369">
    <property type="entry name" value="PCP_red"/>
    <property type="match status" value="2"/>
</dbReference>
<evidence type="ECO:0000313" key="9">
    <source>
        <dbReference type="Proteomes" id="UP000034954"/>
    </source>
</evidence>
<keyword evidence="9" id="KW-1185">Reference proteome</keyword>
<comment type="cofactor">
    <cofactor evidence="1">
        <name>[4Fe-4S] cluster</name>
        <dbReference type="ChEBI" id="CHEBI:49883"/>
    </cofactor>
</comment>
<dbReference type="GO" id="GO:0015979">
    <property type="term" value="P:photosynthesis"/>
    <property type="evidence" value="ECO:0007669"/>
    <property type="project" value="InterPro"/>
</dbReference>
<evidence type="ECO:0000256" key="4">
    <source>
        <dbReference type="ARBA" id="ARBA00022723"/>
    </source>
</evidence>
<dbReference type="EMBL" id="LAQJ01000205">
    <property type="protein sequence ID" value="KKO19274.1"/>
    <property type="molecule type" value="Genomic_DNA"/>
</dbReference>
<protein>
    <recommendedName>
        <fullName evidence="7">Radical SAM core domain-containing protein</fullName>
    </recommendedName>
</protein>
<dbReference type="NCBIfam" id="TIGR04085">
    <property type="entry name" value="rSAM_more_4Fe4S"/>
    <property type="match status" value="1"/>
</dbReference>
<dbReference type="GO" id="GO:0015995">
    <property type="term" value="P:chlorophyll biosynthetic process"/>
    <property type="evidence" value="ECO:0007669"/>
    <property type="project" value="InterPro"/>
</dbReference>
<dbReference type="Proteomes" id="UP000034954">
    <property type="component" value="Unassembled WGS sequence"/>
</dbReference>
<dbReference type="GO" id="GO:0046872">
    <property type="term" value="F:metal ion binding"/>
    <property type="evidence" value="ECO:0007669"/>
    <property type="project" value="UniProtKB-KW"/>
</dbReference>
<dbReference type="AlphaFoldDB" id="A0A0M2UXS8"/>
<dbReference type="CDD" id="cd01335">
    <property type="entry name" value="Radical_SAM"/>
    <property type="match status" value="1"/>
</dbReference>
<dbReference type="GO" id="GO:0051536">
    <property type="term" value="F:iron-sulfur cluster binding"/>
    <property type="evidence" value="ECO:0007669"/>
    <property type="project" value="UniProtKB-KW"/>
</dbReference>
<dbReference type="InterPro" id="IPR042298">
    <property type="entry name" value="P-CP_red_C"/>
</dbReference>
<dbReference type="InterPro" id="IPR006638">
    <property type="entry name" value="Elp3/MiaA/NifB-like_rSAM"/>
</dbReference>
<dbReference type="SFLD" id="SFLDG01067">
    <property type="entry name" value="SPASM/twitch_domain_containing"/>
    <property type="match status" value="1"/>
</dbReference>
<dbReference type="PANTHER" id="PTHR11228:SF7">
    <property type="entry name" value="PQQA PEPTIDE CYCLASE"/>
    <property type="match status" value="1"/>
</dbReference>
<keyword evidence="3" id="KW-0949">S-adenosyl-L-methionine</keyword>
<dbReference type="Pfam" id="PF13186">
    <property type="entry name" value="SPASM"/>
    <property type="match status" value="1"/>
</dbReference>
<dbReference type="SFLD" id="SFLDS00029">
    <property type="entry name" value="Radical_SAM"/>
    <property type="match status" value="1"/>
</dbReference>
<dbReference type="InterPro" id="IPR013785">
    <property type="entry name" value="Aldolase_TIM"/>
</dbReference>